<dbReference type="RefSeq" id="XP_060327155.1">
    <property type="nucleotide sequence ID" value="XM_060477925.1"/>
</dbReference>
<dbReference type="SUPFAM" id="SSF56112">
    <property type="entry name" value="Protein kinase-like (PK-like)"/>
    <property type="match status" value="1"/>
</dbReference>
<dbReference type="PROSITE" id="PS50011">
    <property type="entry name" value="PROTEIN_KINASE_DOM"/>
    <property type="match status" value="1"/>
</dbReference>
<sequence length="297" mass="33874">MSTSTEVPSLKSTYYAGASLQLYSHAPPERPANERCSYQKDALRMIRIEDRLNTFIARRVPIPSIPANVSIILDKRLLSSTRRIPHVWTAHVQDSSPNTRYPPTIVAKIYDPVYFDSGEAEFFDPFALRDLTVSRETEAYRRLRHLQGTKIPRFYGHFVAPLPTQGERTVNVLLLEYIHGRDLRDLVPQEKAEMLCSLHKNALIDAVLRLHFGICALGVVQNDMQPRNMILRCARCRDAPFCSTEGCPLLSEADCEDMQMVMVDFEVVNFGEPDSEISNHIPVETLVEKAKPKYLER</sequence>
<feature type="domain" description="Protein kinase" evidence="1">
    <location>
        <begin position="78"/>
        <end position="297"/>
    </location>
</feature>
<dbReference type="GO" id="GO:0004672">
    <property type="term" value="F:protein kinase activity"/>
    <property type="evidence" value="ECO:0007669"/>
    <property type="project" value="InterPro"/>
</dbReference>
<dbReference type="GeneID" id="85361473"/>
<accession>A0AA39JWV0</accession>
<dbReference type="GO" id="GO:0005524">
    <property type="term" value="F:ATP binding"/>
    <property type="evidence" value="ECO:0007669"/>
    <property type="project" value="InterPro"/>
</dbReference>
<dbReference type="EMBL" id="JAUEPS010000036">
    <property type="protein sequence ID" value="KAK0450284.1"/>
    <property type="molecule type" value="Genomic_DNA"/>
</dbReference>
<comment type="caution">
    <text evidence="2">The sequence shown here is derived from an EMBL/GenBank/DDBJ whole genome shotgun (WGS) entry which is preliminary data.</text>
</comment>
<name>A0AA39JWV0_ARMTA</name>
<dbReference type="InterPro" id="IPR011009">
    <property type="entry name" value="Kinase-like_dom_sf"/>
</dbReference>
<keyword evidence="3" id="KW-1185">Reference proteome</keyword>
<reference evidence="2" key="1">
    <citation type="submission" date="2023-06" db="EMBL/GenBank/DDBJ databases">
        <authorList>
            <consortium name="Lawrence Berkeley National Laboratory"/>
            <person name="Ahrendt S."/>
            <person name="Sahu N."/>
            <person name="Indic B."/>
            <person name="Wong-Bajracharya J."/>
            <person name="Merenyi Z."/>
            <person name="Ke H.-M."/>
            <person name="Monk M."/>
            <person name="Kocsube S."/>
            <person name="Drula E."/>
            <person name="Lipzen A."/>
            <person name="Balint B."/>
            <person name="Henrissat B."/>
            <person name="Andreopoulos B."/>
            <person name="Martin F.M."/>
            <person name="Harder C.B."/>
            <person name="Rigling D."/>
            <person name="Ford K.L."/>
            <person name="Foster G.D."/>
            <person name="Pangilinan J."/>
            <person name="Papanicolaou A."/>
            <person name="Barry K."/>
            <person name="LaButti K."/>
            <person name="Viragh M."/>
            <person name="Koriabine M."/>
            <person name="Yan M."/>
            <person name="Riley R."/>
            <person name="Champramary S."/>
            <person name="Plett K.L."/>
            <person name="Tsai I.J."/>
            <person name="Slot J."/>
            <person name="Sipos G."/>
            <person name="Plett J."/>
            <person name="Nagy L.G."/>
            <person name="Grigoriev I.V."/>
        </authorList>
    </citation>
    <scope>NUCLEOTIDE SEQUENCE</scope>
    <source>
        <strain evidence="2">CCBAS 213</strain>
    </source>
</reference>
<proteinExistence type="predicted"/>
<dbReference type="InterPro" id="IPR000719">
    <property type="entry name" value="Prot_kinase_dom"/>
</dbReference>
<dbReference type="AlphaFoldDB" id="A0AA39JWV0"/>
<evidence type="ECO:0000313" key="3">
    <source>
        <dbReference type="Proteomes" id="UP001175211"/>
    </source>
</evidence>
<dbReference type="Proteomes" id="UP001175211">
    <property type="component" value="Unassembled WGS sequence"/>
</dbReference>
<evidence type="ECO:0000259" key="1">
    <source>
        <dbReference type="PROSITE" id="PS50011"/>
    </source>
</evidence>
<gene>
    <name evidence="2" type="ORF">EV420DRAFT_1646522</name>
</gene>
<evidence type="ECO:0000313" key="2">
    <source>
        <dbReference type="EMBL" id="KAK0450284.1"/>
    </source>
</evidence>
<organism evidence="2 3">
    <name type="scientific">Armillaria tabescens</name>
    <name type="common">Ringless honey mushroom</name>
    <name type="synonym">Agaricus tabescens</name>
    <dbReference type="NCBI Taxonomy" id="1929756"/>
    <lineage>
        <taxon>Eukaryota</taxon>
        <taxon>Fungi</taxon>
        <taxon>Dikarya</taxon>
        <taxon>Basidiomycota</taxon>
        <taxon>Agaricomycotina</taxon>
        <taxon>Agaricomycetes</taxon>
        <taxon>Agaricomycetidae</taxon>
        <taxon>Agaricales</taxon>
        <taxon>Marasmiineae</taxon>
        <taxon>Physalacriaceae</taxon>
        <taxon>Desarmillaria</taxon>
    </lineage>
</organism>
<protein>
    <recommendedName>
        <fullName evidence="1">Protein kinase domain-containing protein</fullName>
    </recommendedName>
</protein>